<evidence type="ECO:0000256" key="1">
    <source>
        <dbReference type="ARBA" id="ARBA00007920"/>
    </source>
</evidence>
<sequence length="452" mass="50945">MATKPDHLCVLVHGLWGNPAHLKFLKTSLRDKYAEDKLHILVVKRNAGSFTYDGVHTGGERVANEVEETLEELARNGTEIKKISVIGYSLGGLISRYAIGLLYSKGVFERIEPVNFTTFATPHLGVRTPLRGKINHIWNVLGARTLSMSGRQLFMIDNFRDTGRPLLSVLADADSIFVKALAQFKHRSLYANILNDRTVTYYTAGISQTDPFERLSEIQVKYVKGYEGVIVDPENPVAPKEPEVLPAFHKRLTSGTATVFQRAPIMAFLLVFIPIGTTLFLVNSAIQSVRSRQRIRLHEEGKAGVKVEGYRIPLMINTARREVEDMFENMTNAQPQEYLEAGSEELASPTQPTSPGLHNRRMSFAKHTENTDSDVDSISNEKAALQLDFPTLALTQHQFKMIENLDNVGFKKFPVHIQKHRHSHAAIIRRMDKKGFEEGHVVAKHWLSHFEL</sequence>
<evidence type="ECO:0000313" key="5">
    <source>
        <dbReference type="EMBL" id="KAF2686668.1"/>
    </source>
</evidence>
<dbReference type="AlphaFoldDB" id="A0A6G1J8D0"/>
<dbReference type="PANTHER" id="PTHR12482:SF65">
    <property type="entry name" value="ESTERASE, PUTATIVE (AFU_ORTHOLOGUE AFUA_3G12320)-RELATED"/>
    <property type="match status" value="1"/>
</dbReference>
<keyword evidence="3" id="KW-1133">Transmembrane helix</keyword>
<dbReference type="Pfam" id="PF05057">
    <property type="entry name" value="DUF676"/>
    <property type="match status" value="1"/>
</dbReference>
<dbReference type="PANTHER" id="PTHR12482">
    <property type="entry name" value="LIPASE ROG1-RELATED-RELATED"/>
    <property type="match status" value="1"/>
</dbReference>
<keyword evidence="3" id="KW-0472">Membrane</keyword>
<dbReference type="GO" id="GO:0047372">
    <property type="term" value="F:monoacylglycerol lipase activity"/>
    <property type="evidence" value="ECO:0007669"/>
    <property type="project" value="TreeGrafter"/>
</dbReference>
<dbReference type="Proteomes" id="UP000799291">
    <property type="component" value="Unassembled WGS sequence"/>
</dbReference>
<keyword evidence="3" id="KW-0812">Transmembrane</keyword>
<keyword evidence="2" id="KW-0443">Lipid metabolism</keyword>
<evidence type="ECO:0000256" key="2">
    <source>
        <dbReference type="ARBA" id="ARBA00022963"/>
    </source>
</evidence>
<reference evidence="5" key="1">
    <citation type="journal article" date="2020" name="Stud. Mycol.">
        <title>101 Dothideomycetes genomes: a test case for predicting lifestyles and emergence of pathogens.</title>
        <authorList>
            <person name="Haridas S."/>
            <person name="Albert R."/>
            <person name="Binder M."/>
            <person name="Bloem J."/>
            <person name="Labutti K."/>
            <person name="Salamov A."/>
            <person name="Andreopoulos B."/>
            <person name="Baker S."/>
            <person name="Barry K."/>
            <person name="Bills G."/>
            <person name="Bluhm B."/>
            <person name="Cannon C."/>
            <person name="Castanera R."/>
            <person name="Culley D."/>
            <person name="Daum C."/>
            <person name="Ezra D."/>
            <person name="Gonzalez J."/>
            <person name="Henrissat B."/>
            <person name="Kuo A."/>
            <person name="Liang C."/>
            <person name="Lipzen A."/>
            <person name="Lutzoni F."/>
            <person name="Magnuson J."/>
            <person name="Mondo S."/>
            <person name="Nolan M."/>
            <person name="Ohm R."/>
            <person name="Pangilinan J."/>
            <person name="Park H.-J."/>
            <person name="Ramirez L."/>
            <person name="Alfaro M."/>
            <person name="Sun H."/>
            <person name="Tritt A."/>
            <person name="Yoshinaga Y."/>
            <person name="Zwiers L.-H."/>
            <person name="Turgeon B."/>
            <person name="Goodwin S."/>
            <person name="Spatafora J."/>
            <person name="Crous P."/>
            <person name="Grigoriev I."/>
        </authorList>
    </citation>
    <scope>NUCLEOTIDE SEQUENCE</scope>
    <source>
        <strain evidence="5">CBS 122367</strain>
    </source>
</reference>
<name>A0A6G1J8D0_9PLEO</name>
<dbReference type="OrthoDB" id="273452at2759"/>
<dbReference type="InterPro" id="IPR044294">
    <property type="entry name" value="Lipase-like"/>
</dbReference>
<dbReference type="Gene3D" id="3.40.50.1820">
    <property type="entry name" value="alpha/beta hydrolase"/>
    <property type="match status" value="1"/>
</dbReference>
<comment type="similarity">
    <text evidence="1">Belongs to the putative lipase ROG1 family.</text>
</comment>
<feature type="domain" description="DUF676" evidence="4">
    <location>
        <begin position="4"/>
        <end position="203"/>
    </location>
</feature>
<dbReference type="FunFam" id="3.40.50.1820:FF:000223">
    <property type="entry name" value="Lipase/serine esterase"/>
    <property type="match status" value="1"/>
</dbReference>
<dbReference type="InterPro" id="IPR029058">
    <property type="entry name" value="AB_hydrolase_fold"/>
</dbReference>
<evidence type="ECO:0000259" key="4">
    <source>
        <dbReference type="Pfam" id="PF05057"/>
    </source>
</evidence>
<keyword evidence="2" id="KW-0442">Lipid degradation</keyword>
<organism evidence="5 6">
    <name type="scientific">Lentithecium fluviatile CBS 122367</name>
    <dbReference type="NCBI Taxonomy" id="1168545"/>
    <lineage>
        <taxon>Eukaryota</taxon>
        <taxon>Fungi</taxon>
        <taxon>Dikarya</taxon>
        <taxon>Ascomycota</taxon>
        <taxon>Pezizomycotina</taxon>
        <taxon>Dothideomycetes</taxon>
        <taxon>Pleosporomycetidae</taxon>
        <taxon>Pleosporales</taxon>
        <taxon>Massarineae</taxon>
        <taxon>Lentitheciaceae</taxon>
        <taxon>Lentithecium</taxon>
    </lineage>
</organism>
<keyword evidence="6" id="KW-1185">Reference proteome</keyword>
<protein>
    <submittedName>
        <fullName evidence="5">Lipase/serine esteras-like protein</fullName>
    </submittedName>
</protein>
<gene>
    <name evidence="5" type="ORF">K458DRAFT_485863</name>
</gene>
<dbReference type="GO" id="GO:0005811">
    <property type="term" value="C:lipid droplet"/>
    <property type="evidence" value="ECO:0007669"/>
    <property type="project" value="TreeGrafter"/>
</dbReference>
<dbReference type="EMBL" id="MU005576">
    <property type="protein sequence ID" value="KAF2686668.1"/>
    <property type="molecule type" value="Genomic_DNA"/>
</dbReference>
<evidence type="ECO:0000313" key="6">
    <source>
        <dbReference type="Proteomes" id="UP000799291"/>
    </source>
</evidence>
<accession>A0A6G1J8D0</accession>
<evidence type="ECO:0000256" key="3">
    <source>
        <dbReference type="SAM" id="Phobius"/>
    </source>
</evidence>
<dbReference type="GO" id="GO:0016042">
    <property type="term" value="P:lipid catabolic process"/>
    <property type="evidence" value="ECO:0007669"/>
    <property type="project" value="UniProtKB-KW"/>
</dbReference>
<dbReference type="InterPro" id="IPR007751">
    <property type="entry name" value="DUF676_lipase-like"/>
</dbReference>
<proteinExistence type="inferred from homology"/>
<dbReference type="GO" id="GO:0004622">
    <property type="term" value="F:phosphatidylcholine lysophospholipase activity"/>
    <property type="evidence" value="ECO:0007669"/>
    <property type="project" value="TreeGrafter"/>
</dbReference>
<feature type="transmembrane region" description="Helical" evidence="3">
    <location>
        <begin position="265"/>
        <end position="286"/>
    </location>
</feature>
<dbReference type="SUPFAM" id="SSF53474">
    <property type="entry name" value="alpha/beta-Hydrolases"/>
    <property type="match status" value="1"/>
</dbReference>